<dbReference type="SUPFAM" id="SSF49482">
    <property type="entry name" value="Aromatic compound dioxygenase"/>
    <property type="match status" value="1"/>
</dbReference>
<evidence type="ECO:0000256" key="3">
    <source>
        <dbReference type="ARBA" id="ARBA00022723"/>
    </source>
</evidence>
<comment type="cofactor">
    <cofactor evidence="1">
        <name>Fe(3+)</name>
        <dbReference type="ChEBI" id="CHEBI:29034"/>
    </cofactor>
</comment>
<dbReference type="InterPro" id="IPR000627">
    <property type="entry name" value="Intradiol_dOase_C"/>
</dbReference>
<keyword evidence="6" id="KW-0408">Iron</keyword>
<keyword evidence="10" id="KW-1185">Reference proteome</keyword>
<dbReference type="eggNOG" id="ENOG502QU2V">
    <property type="taxonomic scope" value="Eukaryota"/>
</dbReference>
<gene>
    <name evidence="9" type="ORF">PHSY_006094</name>
</gene>
<evidence type="ECO:0000256" key="5">
    <source>
        <dbReference type="ARBA" id="ARBA00023002"/>
    </source>
</evidence>
<dbReference type="PANTHER" id="PTHR33711:SF7">
    <property type="entry name" value="INTRADIOL RING-CLEAVAGE DIOXYGENASES DOMAIN-CONTAINING PROTEIN-RELATED"/>
    <property type="match status" value="1"/>
</dbReference>
<evidence type="ECO:0000313" key="9">
    <source>
        <dbReference type="EMBL" id="GAC98500.1"/>
    </source>
</evidence>
<dbReference type="GeneID" id="24111366"/>
<evidence type="ECO:0000313" key="10">
    <source>
        <dbReference type="Proteomes" id="UP000014071"/>
    </source>
</evidence>
<dbReference type="InterPro" id="IPR050770">
    <property type="entry name" value="Intradiol_RC_Dioxygenase"/>
</dbReference>
<dbReference type="HOGENOM" id="CLU_046727_2_0_1"/>
<protein>
    <submittedName>
        <fullName evidence="9">Catechol dioxygenase</fullName>
        <ecNumber evidence="9">1.13.11.-</ecNumber>
    </submittedName>
</protein>
<dbReference type="STRING" id="1305764.R9PK60"/>
<proteinExistence type="inferred from homology"/>
<evidence type="ECO:0000256" key="4">
    <source>
        <dbReference type="ARBA" id="ARBA00022964"/>
    </source>
</evidence>
<feature type="domain" description="Intradiol ring-cleavage dioxygenases" evidence="7">
    <location>
        <begin position="143"/>
        <end position="290"/>
    </location>
</feature>
<evidence type="ECO:0000256" key="6">
    <source>
        <dbReference type="ARBA" id="ARBA00023004"/>
    </source>
</evidence>
<dbReference type="EC" id="1.13.11.-" evidence="9"/>
<keyword evidence="3" id="KW-0479">Metal-binding</keyword>
<dbReference type="AlphaFoldDB" id="R9PK60"/>
<dbReference type="RefSeq" id="XP_012192087.1">
    <property type="nucleotide sequence ID" value="XM_012336697.1"/>
</dbReference>
<dbReference type="Pfam" id="PF04444">
    <property type="entry name" value="Dioxygenase_N"/>
    <property type="match status" value="1"/>
</dbReference>
<name>R9PK60_PSEHS</name>
<dbReference type="Gene3D" id="2.60.130.10">
    <property type="entry name" value="Aromatic compound dioxygenase"/>
    <property type="match status" value="1"/>
</dbReference>
<dbReference type="GO" id="GO:0009712">
    <property type="term" value="P:catechol-containing compound metabolic process"/>
    <property type="evidence" value="ECO:0007669"/>
    <property type="project" value="InterPro"/>
</dbReference>
<evidence type="ECO:0000259" key="7">
    <source>
        <dbReference type="Pfam" id="PF00775"/>
    </source>
</evidence>
<accession>R9PK60</accession>
<sequence length="327" mass="36254">MTIKTNELPFKPEQPAKADIPTLPIDLNEHTITDIVHQCNARSSDVRLKEVMASLVQHLHNFAREVKLSEAEWMAALLFLTEVGQICSPVRQEFILLSDILGLSALVDSQAKKVPQGATEPTILGPFQTSDATEINLGESIASEGKGEYMYVEGTVKGLDGQPIEGALIETWETDAEGFYDVQYDGRTKADCRGRIRSGPGGVYNFRAVRPVPYPIPSDGPVGKLLQRLGRHVFRPAHLHLQITAPGFAPLTTALYFEGDDFLYSDAVFGVKTSLVLELKQIHDPSRAKELGFIRNEEPFWLCHYDLVLPTVQEAEEARQSQQPQSS</sequence>
<evidence type="ECO:0000259" key="8">
    <source>
        <dbReference type="Pfam" id="PF04444"/>
    </source>
</evidence>
<feature type="domain" description="Catechol dioxygenase N-terminal" evidence="8">
    <location>
        <begin position="45"/>
        <end position="119"/>
    </location>
</feature>
<dbReference type="Proteomes" id="UP000014071">
    <property type="component" value="Unassembled WGS sequence"/>
</dbReference>
<dbReference type="InterPro" id="IPR007535">
    <property type="entry name" value="Catechol_dOase_N"/>
</dbReference>
<organism evidence="9 10">
    <name type="scientific">Pseudozyma hubeiensis (strain SY62)</name>
    <name type="common">Yeast</name>
    <dbReference type="NCBI Taxonomy" id="1305764"/>
    <lineage>
        <taxon>Eukaryota</taxon>
        <taxon>Fungi</taxon>
        <taxon>Dikarya</taxon>
        <taxon>Basidiomycota</taxon>
        <taxon>Ustilaginomycotina</taxon>
        <taxon>Ustilaginomycetes</taxon>
        <taxon>Ustilaginales</taxon>
        <taxon>Ustilaginaceae</taxon>
        <taxon>Pseudozyma</taxon>
    </lineage>
</organism>
<dbReference type="Pfam" id="PF00775">
    <property type="entry name" value="Dioxygenase_C"/>
    <property type="match status" value="1"/>
</dbReference>
<dbReference type="InterPro" id="IPR015889">
    <property type="entry name" value="Intradiol_dOase_core"/>
</dbReference>
<reference evidence="10" key="1">
    <citation type="journal article" date="2013" name="Genome Announc.">
        <title>Draft genome sequence of the basidiomycetous yeast-like fungus Pseudozyma hubeiensis SY62, which produces an abundant amount of the biosurfactant mannosylerythritol lipids.</title>
        <authorList>
            <person name="Konishi M."/>
            <person name="Hatada Y."/>
            <person name="Horiuchi J."/>
        </authorList>
    </citation>
    <scope>NUCLEOTIDE SEQUENCE [LARGE SCALE GENOMIC DNA]</scope>
    <source>
        <strain evidence="10">SY62</strain>
    </source>
</reference>
<evidence type="ECO:0000256" key="1">
    <source>
        <dbReference type="ARBA" id="ARBA00001965"/>
    </source>
</evidence>
<dbReference type="OrthoDB" id="5238185at2759"/>
<dbReference type="PANTHER" id="PTHR33711">
    <property type="entry name" value="DIOXYGENASE, PUTATIVE (AFU_ORTHOLOGUE AFUA_2G02910)-RELATED"/>
    <property type="match status" value="1"/>
</dbReference>
<comment type="similarity">
    <text evidence="2">Belongs to the intradiol ring-cleavage dioxygenase family.</text>
</comment>
<keyword evidence="4 9" id="KW-0223">Dioxygenase</keyword>
<keyword evidence="5 9" id="KW-0560">Oxidoreductase</keyword>
<evidence type="ECO:0000256" key="2">
    <source>
        <dbReference type="ARBA" id="ARBA00007825"/>
    </source>
</evidence>
<dbReference type="GO" id="GO:0008199">
    <property type="term" value="F:ferric iron binding"/>
    <property type="evidence" value="ECO:0007669"/>
    <property type="project" value="InterPro"/>
</dbReference>
<dbReference type="EMBL" id="DF238821">
    <property type="protein sequence ID" value="GAC98500.1"/>
    <property type="molecule type" value="Genomic_DNA"/>
</dbReference>
<dbReference type="GO" id="GO:0018576">
    <property type="term" value="F:catechol 1,2-dioxygenase activity"/>
    <property type="evidence" value="ECO:0007669"/>
    <property type="project" value="InterPro"/>
</dbReference>